<dbReference type="RefSeq" id="WP_154535241.1">
    <property type="nucleotide sequence ID" value="NZ_VUNG01000046.1"/>
</dbReference>
<keyword evidence="2" id="KW-1185">Reference proteome</keyword>
<comment type="caution">
    <text evidence="1">The sequence shown here is derived from an EMBL/GenBank/DDBJ whole genome shotgun (WGS) entry which is preliminary data.</text>
</comment>
<name>A0A7K0KIG7_9BACT</name>
<organism evidence="1 2">
    <name type="scientific">Hallella mizrahii</name>
    <dbReference type="NCBI Taxonomy" id="2606637"/>
    <lineage>
        <taxon>Bacteria</taxon>
        <taxon>Pseudomonadati</taxon>
        <taxon>Bacteroidota</taxon>
        <taxon>Bacteroidia</taxon>
        <taxon>Bacteroidales</taxon>
        <taxon>Prevotellaceae</taxon>
        <taxon>Hallella</taxon>
    </lineage>
</organism>
<sequence length="188" mass="20897">MNTKILIEMLEKRSGHTITSAADCEWLALDFTTRCGKGISVNTLKRLLGFLAYDGKSFRQSTLDTIAAYLGFRDWNETESAAMDKVSAFGHNPAILDADKLTKGDLVTVTYAPDRQIVFEYRDDDRFVVAKSLNSKLHIGDIVAIRQFVLGYPLLVTETLRNSRSLGAYTAAKIGGLTTIDCQHKEEL</sequence>
<evidence type="ECO:0000313" key="2">
    <source>
        <dbReference type="Proteomes" id="UP000438914"/>
    </source>
</evidence>
<dbReference type="Proteomes" id="UP000438914">
    <property type="component" value="Unassembled WGS sequence"/>
</dbReference>
<reference evidence="1 2" key="1">
    <citation type="submission" date="2019-08" db="EMBL/GenBank/DDBJ databases">
        <title>In-depth cultivation of the pig gut microbiome towards novel bacterial diversity and tailored functional studies.</title>
        <authorList>
            <person name="Wylensek D."/>
            <person name="Hitch T.C.A."/>
            <person name="Clavel T."/>
        </authorList>
    </citation>
    <scope>NUCLEOTIDE SEQUENCE [LARGE SCALE GENOMIC DNA]</scope>
    <source>
        <strain evidence="1 2">LKV-178-WT-2A</strain>
    </source>
</reference>
<dbReference type="EMBL" id="VUNG01000046">
    <property type="protein sequence ID" value="MST85654.1"/>
    <property type="molecule type" value="Genomic_DNA"/>
</dbReference>
<accession>A0A7K0KIG7</accession>
<protein>
    <submittedName>
        <fullName evidence="1">Uncharacterized protein</fullName>
    </submittedName>
</protein>
<gene>
    <name evidence="1" type="ORF">FYJ73_13445</name>
</gene>
<proteinExistence type="predicted"/>
<evidence type="ECO:0000313" key="1">
    <source>
        <dbReference type="EMBL" id="MST85654.1"/>
    </source>
</evidence>
<dbReference type="AlphaFoldDB" id="A0A7K0KIG7"/>